<dbReference type="EMBL" id="SZUV01000001">
    <property type="protein sequence ID" value="TQN50427.1"/>
    <property type="molecule type" value="Genomic_DNA"/>
</dbReference>
<gene>
    <name evidence="1" type="ORF">DLNHIDIE_00280</name>
</gene>
<name>A0A543Q265_ACITH</name>
<comment type="caution">
    <text evidence="1">The sequence shown here is derived from an EMBL/GenBank/DDBJ whole genome shotgun (WGS) entry which is preliminary data.</text>
</comment>
<evidence type="ECO:0000313" key="1">
    <source>
        <dbReference type="EMBL" id="TQN50427.1"/>
    </source>
</evidence>
<protein>
    <submittedName>
        <fullName evidence="1">Uncharacterized protein</fullName>
    </submittedName>
</protein>
<dbReference type="RefSeq" id="WP_031572431.1">
    <property type="nucleotide sequence ID" value="NZ_SZUV01000001.1"/>
</dbReference>
<proteinExistence type="predicted"/>
<dbReference type="Proteomes" id="UP000315403">
    <property type="component" value="Unassembled WGS sequence"/>
</dbReference>
<evidence type="ECO:0000313" key="2">
    <source>
        <dbReference type="Proteomes" id="UP000315403"/>
    </source>
</evidence>
<dbReference type="AlphaFoldDB" id="A0A543Q265"/>
<reference evidence="1 2" key="1">
    <citation type="submission" date="2019-03" db="EMBL/GenBank/DDBJ databases">
        <title>New insights into Acidothiobacillus thiooxidans sulfur metabolism through coupled gene expression, solution geochemistry, microscopy and spectroscopy analyses.</title>
        <authorList>
            <person name="Camacho D."/>
            <person name="Frazao R."/>
            <person name="Fouillen A."/>
            <person name="Nanci A."/>
            <person name="Lang B.F."/>
            <person name="Apte S.C."/>
            <person name="Baron C."/>
            <person name="Warren L.A."/>
        </authorList>
    </citation>
    <scope>NUCLEOTIDE SEQUENCE [LARGE SCALE GENOMIC DNA]</scope>
    <source>
        <strain evidence="1 2">ATCC 19377</strain>
    </source>
</reference>
<accession>A0A543Q265</accession>
<organism evidence="1 2">
    <name type="scientific">Acidithiobacillus thiooxidans ATCC 19377</name>
    <dbReference type="NCBI Taxonomy" id="637390"/>
    <lineage>
        <taxon>Bacteria</taxon>
        <taxon>Pseudomonadati</taxon>
        <taxon>Pseudomonadota</taxon>
        <taxon>Acidithiobacillia</taxon>
        <taxon>Acidithiobacillales</taxon>
        <taxon>Acidithiobacillaceae</taxon>
        <taxon>Acidithiobacillus</taxon>
    </lineage>
</organism>
<sequence length="79" mass="9159">MIRNRNKSFSARQQFEEWLKSSKNGAIYAKMDEIRCQFGTDNSMNKACRTFLKLCRDELQVREDLGVLQSRRQLLGGAA</sequence>